<organism evidence="2 3">
    <name type="scientific">Candidatus Wildermuthbacteria bacterium RIFCSPHIGHO2_01_FULL_48_27b</name>
    <dbReference type="NCBI Taxonomy" id="1802447"/>
    <lineage>
        <taxon>Bacteria</taxon>
        <taxon>Candidatus Wildermuthiibacteriota</taxon>
    </lineage>
</organism>
<dbReference type="AlphaFoldDB" id="A0A1G2QU93"/>
<gene>
    <name evidence="2" type="ORF">A2843_01920</name>
</gene>
<comment type="caution">
    <text evidence="2">The sequence shown here is derived from an EMBL/GenBank/DDBJ whole genome shotgun (WGS) entry which is preliminary data.</text>
</comment>
<reference evidence="2 3" key="1">
    <citation type="journal article" date="2016" name="Nat. Commun.">
        <title>Thousands of microbial genomes shed light on interconnected biogeochemical processes in an aquifer system.</title>
        <authorList>
            <person name="Anantharaman K."/>
            <person name="Brown C.T."/>
            <person name="Hug L.A."/>
            <person name="Sharon I."/>
            <person name="Castelle C.J."/>
            <person name="Probst A.J."/>
            <person name="Thomas B.C."/>
            <person name="Singh A."/>
            <person name="Wilkins M.J."/>
            <person name="Karaoz U."/>
            <person name="Brodie E.L."/>
            <person name="Williams K.H."/>
            <person name="Hubbard S.S."/>
            <person name="Banfield J.F."/>
        </authorList>
    </citation>
    <scope>NUCLEOTIDE SEQUENCE [LARGE SCALE GENOMIC DNA]</scope>
</reference>
<dbReference type="SUPFAM" id="SSF63825">
    <property type="entry name" value="YWTD domain"/>
    <property type="match status" value="1"/>
</dbReference>
<feature type="transmembrane region" description="Helical" evidence="1">
    <location>
        <begin position="297"/>
        <end position="316"/>
    </location>
</feature>
<dbReference type="Proteomes" id="UP000178170">
    <property type="component" value="Unassembled WGS sequence"/>
</dbReference>
<keyword evidence="1" id="KW-1133">Transmembrane helix</keyword>
<accession>A0A1G2QU93</accession>
<proteinExistence type="predicted"/>
<name>A0A1G2QU93_9BACT</name>
<keyword evidence="1" id="KW-0812">Transmembrane</keyword>
<keyword evidence="1" id="KW-0472">Membrane</keyword>
<protein>
    <submittedName>
        <fullName evidence="2">Uncharacterized protein</fullName>
    </submittedName>
</protein>
<evidence type="ECO:0000313" key="2">
    <source>
        <dbReference type="EMBL" id="OHA64053.1"/>
    </source>
</evidence>
<evidence type="ECO:0000256" key="1">
    <source>
        <dbReference type="SAM" id="Phobius"/>
    </source>
</evidence>
<dbReference type="EMBL" id="MHTS01000022">
    <property type="protein sequence ID" value="OHA64053.1"/>
    <property type="molecule type" value="Genomic_DNA"/>
</dbReference>
<sequence length="605" mass="67999">MKIFEFQFNPKAKKDRFFRVFSKEPAKGAEAQGSMYIVCELANALPTNSNFLERLSNVIEQEYYDPEKQPQAAAQRLKSALKKANSFLAEESKGGNVDWLGNLHFLLLLFAPTPQGYTLYFTKVGGMKLWMSRAGSLVDAGKSIESAKNDEGSVKIFGNVGSGRIIPGDRIIGLTPEAFEFFSKENFLQAVAQLHEEKQFRNMFEAKQKEMSQLMGILFFVLAEALEPANEEKKEGQSAFVRWSEQARLAARQVKFPQLKIPALPLRLPQPVLMLPSPSFLRKKLPFLMLSEARKRMGLLALLLFVLLLGFAILGGKSQRDNQLEQPEEQEQITAEMRVRYNIVDIEQPEVAAILPDSPSLREAQRMIQLGSKFYFFNSSSPNIAVFDGEVNASETLNTGKTIKLGTSSGNSLLFFAEPDTMVFLNATTDVVSQQQVAFPADAQFGGMEQYAGNLYFFDARSGDIFRSPIPQGESVTLKRWFDPLSPKKPINARAMGIDGNVWILTEENEIQRYFRGSYQESLNLDIVPAFRAVRSLKTTAQLPYLYLLEPAESRVVILSKSGQVLRQYMSPAFTNVRDFTVSPDGQTLYLFDGAKLYRISPVVY</sequence>
<evidence type="ECO:0000313" key="3">
    <source>
        <dbReference type="Proteomes" id="UP000178170"/>
    </source>
</evidence>